<dbReference type="GO" id="GO:0035102">
    <property type="term" value="C:PRC1 complex"/>
    <property type="evidence" value="ECO:0007669"/>
    <property type="project" value="TreeGrafter"/>
</dbReference>
<feature type="region of interest" description="Disordered" evidence="7">
    <location>
        <begin position="1047"/>
        <end position="1109"/>
    </location>
</feature>
<evidence type="ECO:0000256" key="3">
    <source>
        <dbReference type="ARBA" id="ARBA00022771"/>
    </source>
</evidence>
<dbReference type="Pfam" id="PF16207">
    <property type="entry name" value="RAWUL"/>
    <property type="match status" value="1"/>
</dbReference>
<dbReference type="PROSITE" id="PS00518">
    <property type="entry name" value="ZF_RING_1"/>
    <property type="match status" value="1"/>
</dbReference>
<dbReference type="AlphaFoldDB" id="A0A834XUU3"/>
<feature type="region of interest" description="Disordered" evidence="7">
    <location>
        <begin position="951"/>
        <end position="983"/>
    </location>
</feature>
<evidence type="ECO:0000259" key="8">
    <source>
        <dbReference type="PROSITE" id="PS50089"/>
    </source>
</evidence>
<feature type="compositionally biased region" description="Polar residues" evidence="7">
    <location>
        <begin position="1094"/>
        <end position="1109"/>
    </location>
</feature>
<feature type="compositionally biased region" description="Low complexity" evidence="7">
    <location>
        <begin position="404"/>
        <end position="416"/>
    </location>
</feature>
<keyword evidence="4" id="KW-0862">Zinc</keyword>
<feature type="compositionally biased region" description="Polar residues" evidence="7">
    <location>
        <begin position="971"/>
        <end position="983"/>
    </location>
</feature>
<feature type="compositionally biased region" description="Polar residues" evidence="7">
    <location>
        <begin position="366"/>
        <end position="382"/>
    </location>
</feature>
<comment type="caution">
    <text evidence="9">The sequence shown here is derived from an EMBL/GenBank/DDBJ whole genome shotgun (WGS) entry which is preliminary data.</text>
</comment>
<keyword evidence="10" id="KW-1185">Reference proteome</keyword>
<proteinExistence type="predicted"/>
<dbReference type="Gene3D" id="3.10.20.90">
    <property type="entry name" value="Phosphatidylinositol 3-kinase Catalytic Subunit, Chain A, domain 1"/>
    <property type="match status" value="1"/>
</dbReference>
<accession>A0A834XUU3</accession>
<sequence length="1238" mass="134956">MSGQSGGRIKLSKLDEQLTCKLCRGYFIDATTIIECLHSFCRSCIVKYLNTNKYCPICEVQVHKSKPLLNIRPDHTLQDIVYKLVPGCYQSEMRCRREFYKKHPDAQRANMTPETRGEPIESHIYSPDESLSLSLEYYKPSFNGSPIPPCTESEEPSRRYLRCPAAVTVYHLQKLIRAKYGLSNVHRIDIMYKEEPLYGNYSLMDVMYIYHWRRKVPLHLSYRIFESSSKRLKLSDDNEEYKESLSNAGISTLNLDKVQHEDGIKKEWKEVQLKISETGVISVTGITNPDSKKNEQKETLEEDQRKLDESIEMANASKTENTMSKEKINKETSSTCTISEPPKISSDSQPGKHKLSMKADNIIGEKSNQTIDSGNNGKTPLESSAVIKKHELVSKSCEELQRPTSSLNTKNNNSTNQASGSKIDALSAKLQFHPKVGQVNNTYSKRGQKDKKTILEKVLKNTDIKKDIKEKINRTSGGGIIANLSNKLQINTSQTTPNPFYNLSYVPSVSISIASRKNASPDGVKDSPGSATGLGSARTDNSESSHQQQRLNNISANNKNLASIGLNVSTASCSSSSSNNTSTVQEFVNNAMRKSTPMSIYTIPSFTAVKNLVSGSSNNNNNNQNNSTNEKLCATPPSGTGKLNNFKPNSTGSNSLAPPCPDAIPISSMKPTIRKTEIIAKGTILNEICAKIGTSGSKINDICAKIGETSKEKDKNNLEIKTRPEIPDLLKISKKTMNDSSSFINIPNVPCYTPSSTSIFGSTDSKANKIIYTSSSQPTSSSISITSQSGSNIILKGGVSVVKKQSQYKTLRDPPKTWNPTLSKNQAKELHQSQSLVSEFESGSSGNRSSGSGNLKPIASKPAKIFKMRNVPKYLGNPASGVKPMYGVSNEGSGNNKESEQKLAKEQSPVSTVIESHEKNTVSNVSVTKTDTKTISPVVLTTKSPVVSPSLYSPSTGSYKNTPAHSKDTCHSTNSLLSPRNSPVNPFVPSSTPNTNPRLIYSHQPPTLSESTKFMNHSIHSPVRMASLSAFHSSLPPSINKLYQRTSYMSSSSSTHGQNTSSQSPTVQRTLSQSAPPKSPKTASSSSSSNSNPIKTETQATTDSTGNANKANQLIDNQESGTSSSTKVLASENLSTAVASDLSKTSSPSSKVVSTCTDNNPASSSDKEPNNTSNVSCNTIIDACKDSKKEHENKDEETSSKLQSNEKAENKEVKDSLNNIPKLKVNEQSTSNETNADS</sequence>
<evidence type="ECO:0000256" key="6">
    <source>
        <dbReference type="PROSITE-ProRule" id="PRU00175"/>
    </source>
</evidence>
<keyword evidence="2" id="KW-0479">Metal-binding</keyword>
<comment type="subcellular location">
    <subcellularLocation>
        <location evidence="1">Nucleus</location>
    </subcellularLocation>
</comment>
<feature type="compositionally biased region" description="Polar residues" evidence="7">
    <location>
        <begin position="1226"/>
        <end position="1238"/>
    </location>
</feature>
<feature type="compositionally biased region" description="Basic and acidic residues" evidence="7">
    <location>
        <begin position="290"/>
        <end position="309"/>
    </location>
</feature>
<dbReference type="GO" id="GO:1990841">
    <property type="term" value="F:promoter-specific chromatin binding"/>
    <property type="evidence" value="ECO:0007669"/>
    <property type="project" value="TreeGrafter"/>
</dbReference>
<feature type="compositionally biased region" description="Low complexity" evidence="7">
    <location>
        <begin position="1072"/>
        <end position="1093"/>
    </location>
</feature>
<evidence type="ECO:0000256" key="5">
    <source>
        <dbReference type="ARBA" id="ARBA00023242"/>
    </source>
</evidence>
<dbReference type="GO" id="GO:0000122">
    <property type="term" value="P:negative regulation of transcription by RNA polymerase II"/>
    <property type="evidence" value="ECO:0007669"/>
    <property type="project" value="TreeGrafter"/>
</dbReference>
<dbReference type="InterPro" id="IPR017907">
    <property type="entry name" value="Znf_RING_CS"/>
</dbReference>
<feature type="region of interest" description="Disordered" evidence="7">
    <location>
        <begin position="886"/>
        <end position="914"/>
    </location>
</feature>
<dbReference type="InterPro" id="IPR001841">
    <property type="entry name" value="Znf_RING"/>
</dbReference>
<feature type="compositionally biased region" description="Basic and acidic residues" evidence="7">
    <location>
        <begin position="388"/>
        <end position="401"/>
    </location>
</feature>
<feature type="compositionally biased region" description="Low complexity" evidence="7">
    <location>
        <begin position="1050"/>
        <end position="1064"/>
    </location>
</feature>
<feature type="region of interest" description="Disordered" evidence="7">
    <location>
        <begin position="517"/>
        <end position="549"/>
    </location>
</feature>
<feature type="domain" description="RING-type" evidence="8">
    <location>
        <begin position="20"/>
        <end position="59"/>
    </location>
</feature>
<name>A0A834XUU3_APHGI</name>
<dbReference type="SMART" id="SM00184">
    <property type="entry name" value="RING"/>
    <property type="match status" value="1"/>
</dbReference>
<dbReference type="Gene3D" id="3.30.40.10">
    <property type="entry name" value="Zinc/RING finger domain, C3HC4 (zinc finger)"/>
    <property type="match status" value="1"/>
</dbReference>
<dbReference type="Proteomes" id="UP000639338">
    <property type="component" value="Unassembled WGS sequence"/>
</dbReference>
<keyword evidence="3 6" id="KW-0863">Zinc-finger</keyword>
<reference evidence="9 10" key="1">
    <citation type="submission" date="2020-08" db="EMBL/GenBank/DDBJ databases">
        <title>Aphidius gifuensis genome sequencing and assembly.</title>
        <authorList>
            <person name="Du Z."/>
        </authorList>
    </citation>
    <scope>NUCLEOTIDE SEQUENCE [LARGE SCALE GENOMIC DNA]</scope>
    <source>
        <strain evidence="9">YNYX2018</strain>
        <tissue evidence="9">Adults</tissue>
    </source>
</reference>
<feature type="region of interest" description="Disordered" evidence="7">
    <location>
        <begin position="286"/>
        <end position="420"/>
    </location>
</feature>
<dbReference type="OrthoDB" id="1305878at2759"/>
<dbReference type="CDD" id="cd17082">
    <property type="entry name" value="RAWUL_PCGF2_like"/>
    <property type="match status" value="1"/>
</dbReference>
<feature type="region of interest" description="Disordered" evidence="7">
    <location>
        <begin position="1138"/>
        <end position="1238"/>
    </location>
</feature>
<dbReference type="InterPro" id="IPR032443">
    <property type="entry name" value="RAWUL"/>
</dbReference>
<dbReference type="PROSITE" id="PS50089">
    <property type="entry name" value="ZF_RING_2"/>
    <property type="match status" value="1"/>
</dbReference>
<dbReference type="GO" id="GO:0008270">
    <property type="term" value="F:zinc ion binding"/>
    <property type="evidence" value="ECO:0007669"/>
    <property type="project" value="UniProtKB-KW"/>
</dbReference>
<evidence type="ECO:0000313" key="9">
    <source>
        <dbReference type="EMBL" id="KAF7993176.1"/>
    </source>
</evidence>
<dbReference type="PANTHER" id="PTHR10825:SF29">
    <property type="entry name" value="POLYCOMB GROUP RING FINGER PROTEIN 1"/>
    <property type="match status" value="1"/>
</dbReference>
<feature type="compositionally biased region" description="Basic and acidic residues" evidence="7">
    <location>
        <begin position="1183"/>
        <end position="1215"/>
    </location>
</feature>
<dbReference type="InterPro" id="IPR013083">
    <property type="entry name" value="Znf_RING/FYVE/PHD"/>
</dbReference>
<organism evidence="9 10">
    <name type="scientific">Aphidius gifuensis</name>
    <name type="common">Parasitoid wasp</name>
    <dbReference type="NCBI Taxonomy" id="684658"/>
    <lineage>
        <taxon>Eukaryota</taxon>
        <taxon>Metazoa</taxon>
        <taxon>Ecdysozoa</taxon>
        <taxon>Arthropoda</taxon>
        <taxon>Hexapoda</taxon>
        <taxon>Insecta</taxon>
        <taxon>Pterygota</taxon>
        <taxon>Neoptera</taxon>
        <taxon>Endopterygota</taxon>
        <taxon>Hymenoptera</taxon>
        <taxon>Apocrita</taxon>
        <taxon>Ichneumonoidea</taxon>
        <taxon>Braconidae</taxon>
        <taxon>Aphidiinae</taxon>
        <taxon>Aphidius</taxon>
    </lineage>
</organism>
<feature type="compositionally biased region" description="Low complexity" evidence="7">
    <location>
        <begin position="1143"/>
        <end position="1155"/>
    </location>
</feature>
<evidence type="ECO:0000256" key="7">
    <source>
        <dbReference type="SAM" id="MobiDB-lite"/>
    </source>
</evidence>
<evidence type="ECO:0000256" key="4">
    <source>
        <dbReference type="ARBA" id="ARBA00022833"/>
    </source>
</evidence>
<keyword evidence="5" id="KW-0539">Nucleus</keyword>
<dbReference type="EMBL" id="JACMRX010000003">
    <property type="protein sequence ID" value="KAF7993176.1"/>
    <property type="molecule type" value="Genomic_DNA"/>
</dbReference>
<dbReference type="Pfam" id="PF13923">
    <property type="entry name" value="zf-C3HC4_2"/>
    <property type="match status" value="1"/>
</dbReference>
<feature type="compositionally biased region" description="Polar residues" evidence="7">
    <location>
        <begin position="538"/>
        <end position="549"/>
    </location>
</feature>
<gene>
    <name evidence="9" type="ORF">HCN44_006236</name>
</gene>
<dbReference type="SUPFAM" id="SSF57850">
    <property type="entry name" value="RING/U-box"/>
    <property type="match status" value="1"/>
</dbReference>
<dbReference type="PANTHER" id="PTHR10825">
    <property type="entry name" value="RING FINGER DOMAIN-CONTAINING, POLYCOMB GROUP COMPONENT"/>
    <property type="match status" value="1"/>
</dbReference>
<evidence type="ECO:0000256" key="2">
    <source>
        <dbReference type="ARBA" id="ARBA00022723"/>
    </source>
</evidence>
<evidence type="ECO:0000256" key="1">
    <source>
        <dbReference type="ARBA" id="ARBA00004123"/>
    </source>
</evidence>
<feature type="compositionally biased region" description="Low complexity" evidence="7">
    <location>
        <begin position="842"/>
        <end position="854"/>
    </location>
</feature>
<protein>
    <recommendedName>
        <fullName evidence="8">RING-type domain-containing protein</fullName>
    </recommendedName>
</protein>
<evidence type="ECO:0000313" key="10">
    <source>
        <dbReference type="Proteomes" id="UP000639338"/>
    </source>
</evidence>
<feature type="region of interest" description="Disordered" evidence="7">
    <location>
        <begin position="806"/>
        <end position="858"/>
    </location>
</feature>
<dbReference type="FunFam" id="3.30.40.10:FF:000033">
    <property type="entry name" value="Polycomb group RING finger protein 3"/>
    <property type="match status" value="1"/>
</dbReference>
<feature type="compositionally biased region" description="Polar residues" evidence="7">
    <location>
        <begin position="1156"/>
        <end position="1179"/>
    </location>
</feature>